<keyword evidence="12" id="KW-0902">Two-component regulatory system</keyword>
<name>A0AAD1M531_9MYCO</name>
<dbReference type="AlphaFoldDB" id="A0AAD1M531"/>
<dbReference type="InterPro" id="IPR029151">
    <property type="entry name" value="Sensor-like_sf"/>
</dbReference>
<evidence type="ECO:0000256" key="2">
    <source>
        <dbReference type="ARBA" id="ARBA00004651"/>
    </source>
</evidence>
<evidence type="ECO:0000256" key="4">
    <source>
        <dbReference type="ARBA" id="ARBA00022475"/>
    </source>
</evidence>
<evidence type="ECO:0000256" key="5">
    <source>
        <dbReference type="ARBA" id="ARBA00022553"/>
    </source>
</evidence>
<evidence type="ECO:0000256" key="13">
    <source>
        <dbReference type="ARBA" id="ARBA00023136"/>
    </source>
</evidence>
<dbReference type="InterPro" id="IPR016120">
    <property type="entry name" value="Sig_transdc_His_kin_SpoOB"/>
</dbReference>
<evidence type="ECO:0000256" key="9">
    <source>
        <dbReference type="ARBA" id="ARBA00022777"/>
    </source>
</evidence>
<dbReference type="KEGG" id="mmor:MMOR_12070"/>
<dbReference type="GO" id="GO:0005886">
    <property type="term" value="C:plasma membrane"/>
    <property type="evidence" value="ECO:0007669"/>
    <property type="project" value="UniProtKB-SubCell"/>
</dbReference>
<organism evidence="16 17">
    <name type="scientific">Mycolicibacterium moriokaense</name>
    <dbReference type="NCBI Taxonomy" id="39691"/>
    <lineage>
        <taxon>Bacteria</taxon>
        <taxon>Bacillati</taxon>
        <taxon>Actinomycetota</taxon>
        <taxon>Actinomycetes</taxon>
        <taxon>Mycobacteriales</taxon>
        <taxon>Mycobacteriaceae</taxon>
        <taxon>Mycolicibacterium</taxon>
    </lineage>
</organism>
<evidence type="ECO:0000256" key="12">
    <source>
        <dbReference type="ARBA" id="ARBA00023012"/>
    </source>
</evidence>
<sequence length="599" mass="64141">MKLRSREPDGSLVRTSRELSDLSLLRILLTREPYALRMPFLPRFDVRLATQVLLLQVAVVVLTLGIAGGLLAFLSHERIHYQVGQRALDVARVLAYAPAVRADVAHYDDVGLPQGPDAVDELANGQLQSIASEVQKRTDVLFVVITNNHGIRLAHPNRDELGKPVSTDPDEALAGHETVIAQSGTLGPSVRAKVPVLRPSSQQVVGEVSVGISTAAVHKQLWTDVRTAALLVGVAMLIGVVGSFLLARRWRALTLGLQPAELAEMVRGQAAILHGIGEGVLAADTSWKTTFVNDEACRLLEIDDERGRPIQEIGLTPRVLDVFLSADPTPTIATVGDRIVVVSARKVSRDGRELGTVLMVRDRTDVESLTRQLDAVQLMSTALRAQRHEFANRLHLLNGLLQGGHAEEAEQYLGELLGSGPLGSALPGMDAIRDPFLQAFLAAKAASAREAGVTLRIGENTWVSGRLALPVDVTTVLGNLIDNAIDAARTGADDTKIVEVELLQDGSTLHITVADSGDGVAPDFVEHVFTEGESTKPQSGIPGGRGIGMALSRQISRALGGDVRLSSTGNPDAELRGAEFIARLPGVMVEEEAQWVTQN</sequence>
<dbReference type="SUPFAM" id="SSF55890">
    <property type="entry name" value="Sporulation response regulatory protein Spo0B"/>
    <property type="match status" value="1"/>
</dbReference>
<feature type="domain" description="Histidine kinase" evidence="15">
    <location>
        <begin position="476"/>
        <end position="588"/>
    </location>
</feature>
<evidence type="ECO:0000313" key="17">
    <source>
        <dbReference type="Proteomes" id="UP000466681"/>
    </source>
</evidence>
<dbReference type="InterPro" id="IPR004358">
    <property type="entry name" value="Sig_transdc_His_kin-like_C"/>
</dbReference>
<dbReference type="Pfam" id="PF17203">
    <property type="entry name" value="sCache_3_2"/>
    <property type="match status" value="1"/>
</dbReference>
<dbReference type="InterPro" id="IPR005467">
    <property type="entry name" value="His_kinase_dom"/>
</dbReference>
<protein>
    <recommendedName>
        <fullName evidence="3">histidine kinase</fullName>
        <ecNumber evidence="3">2.7.13.3</ecNumber>
    </recommendedName>
</protein>
<feature type="transmembrane region" description="Helical" evidence="14">
    <location>
        <begin position="228"/>
        <end position="247"/>
    </location>
</feature>
<dbReference type="InterPro" id="IPR033463">
    <property type="entry name" value="sCache_3"/>
</dbReference>
<evidence type="ECO:0000256" key="3">
    <source>
        <dbReference type="ARBA" id="ARBA00012438"/>
    </source>
</evidence>
<dbReference type="Pfam" id="PF14689">
    <property type="entry name" value="SPOB_a"/>
    <property type="match status" value="1"/>
</dbReference>
<dbReference type="PANTHER" id="PTHR43547">
    <property type="entry name" value="TWO-COMPONENT HISTIDINE KINASE"/>
    <property type="match status" value="1"/>
</dbReference>
<dbReference type="GO" id="GO:0000155">
    <property type="term" value="F:phosphorelay sensor kinase activity"/>
    <property type="evidence" value="ECO:0007669"/>
    <property type="project" value="InterPro"/>
</dbReference>
<evidence type="ECO:0000256" key="10">
    <source>
        <dbReference type="ARBA" id="ARBA00022840"/>
    </source>
</evidence>
<keyword evidence="13 14" id="KW-0472">Membrane</keyword>
<keyword evidence="17" id="KW-1185">Reference proteome</keyword>
<dbReference type="SUPFAM" id="SSF103190">
    <property type="entry name" value="Sensory domain-like"/>
    <property type="match status" value="1"/>
</dbReference>
<keyword evidence="9 16" id="KW-0418">Kinase</keyword>
<dbReference type="Proteomes" id="UP000466681">
    <property type="component" value="Chromosome"/>
</dbReference>
<dbReference type="SUPFAM" id="SSF55874">
    <property type="entry name" value="ATPase domain of HSP90 chaperone/DNA topoisomerase II/histidine kinase"/>
    <property type="match status" value="1"/>
</dbReference>
<evidence type="ECO:0000256" key="11">
    <source>
        <dbReference type="ARBA" id="ARBA00022989"/>
    </source>
</evidence>
<dbReference type="Gene3D" id="3.30.565.10">
    <property type="entry name" value="Histidine kinase-like ATPase, C-terminal domain"/>
    <property type="match status" value="1"/>
</dbReference>
<evidence type="ECO:0000256" key="1">
    <source>
        <dbReference type="ARBA" id="ARBA00000085"/>
    </source>
</evidence>
<keyword evidence="8" id="KW-0547">Nucleotide-binding</keyword>
<evidence type="ECO:0000256" key="8">
    <source>
        <dbReference type="ARBA" id="ARBA00022741"/>
    </source>
</evidence>
<keyword evidence="6" id="KW-0808">Transferase</keyword>
<dbReference type="Gene3D" id="3.30.450.20">
    <property type="entry name" value="PAS domain"/>
    <property type="match status" value="2"/>
</dbReference>
<proteinExistence type="predicted"/>
<keyword evidence="7 14" id="KW-0812">Transmembrane</keyword>
<dbReference type="EC" id="2.7.13.3" evidence="3"/>
<dbReference type="PANTHER" id="PTHR43547:SF10">
    <property type="entry name" value="SENSOR HISTIDINE KINASE DCUS"/>
    <property type="match status" value="1"/>
</dbReference>
<dbReference type="Pfam" id="PF02518">
    <property type="entry name" value="HATPase_c"/>
    <property type="match status" value="1"/>
</dbReference>
<dbReference type="EMBL" id="AP022560">
    <property type="protein sequence ID" value="BBX00271.1"/>
    <property type="molecule type" value="Genomic_DNA"/>
</dbReference>
<keyword evidence="11 14" id="KW-1133">Transmembrane helix</keyword>
<evidence type="ECO:0000259" key="15">
    <source>
        <dbReference type="PROSITE" id="PS50109"/>
    </source>
</evidence>
<comment type="subcellular location">
    <subcellularLocation>
        <location evidence="2">Cell membrane</location>
        <topology evidence="2">Multi-pass membrane protein</topology>
    </subcellularLocation>
</comment>
<evidence type="ECO:0000256" key="7">
    <source>
        <dbReference type="ARBA" id="ARBA00022692"/>
    </source>
</evidence>
<feature type="transmembrane region" description="Helical" evidence="14">
    <location>
        <begin position="48"/>
        <end position="74"/>
    </location>
</feature>
<dbReference type="InterPro" id="IPR039506">
    <property type="entry name" value="SPOB_a"/>
</dbReference>
<gene>
    <name evidence="16" type="ORF">MMOR_12070</name>
</gene>
<dbReference type="PROSITE" id="PS50109">
    <property type="entry name" value="HIS_KIN"/>
    <property type="match status" value="1"/>
</dbReference>
<comment type="catalytic activity">
    <reaction evidence="1">
        <text>ATP + protein L-histidine = ADP + protein N-phospho-L-histidine.</text>
        <dbReference type="EC" id="2.7.13.3"/>
    </reaction>
</comment>
<dbReference type="Gene3D" id="1.10.287.130">
    <property type="match status" value="1"/>
</dbReference>
<dbReference type="InterPro" id="IPR036890">
    <property type="entry name" value="HATPase_C_sf"/>
</dbReference>
<keyword evidence="10" id="KW-0067">ATP-binding</keyword>
<evidence type="ECO:0000256" key="14">
    <source>
        <dbReference type="SAM" id="Phobius"/>
    </source>
</evidence>
<dbReference type="SMART" id="SM00387">
    <property type="entry name" value="HATPase_c"/>
    <property type="match status" value="1"/>
</dbReference>
<evidence type="ECO:0000256" key="6">
    <source>
        <dbReference type="ARBA" id="ARBA00022679"/>
    </source>
</evidence>
<reference evidence="16 17" key="1">
    <citation type="journal article" date="2019" name="Emerg. Microbes Infect.">
        <title>Comprehensive subspecies identification of 175 nontuberculous mycobacteria species based on 7547 genomic profiles.</title>
        <authorList>
            <person name="Matsumoto Y."/>
            <person name="Kinjo T."/>
            <person name="Motooka D."/>
            <person name="Nabeya D."/>
            <person name="Jung N."/>
            <person name="Uechi K."/>
            <person name="Horii T."/>
            <person name="Iida T."/>
            <person name="Fujita J."/>
            <person name="Nakamura S."/>
        </authorList>
    </citation>
    <scope>NUCLEOTIDE SEQUENCE [LARGE SCALE GENOMIC DNA]</scope>
    <source>
        <strain evidence="16 17">JCM 6375</strain>
    </source>
</reference>
<dbReference type="GO" id="GO:0005524">
    <property type="term" value="F:ATP binding"/>
    <property type="evidence" value="ECO:0007669"/>
    <property type="project" value="UniProtKB-KW"/>
</dbReference>
<dbReference type="PRINTS" id="PR00344">
    <property type="entry name" value="BCTRLSENSOR"/>
</dbReference>
<accession>A0AAD1M531</accession>
<evidence type="ECO:0000313" key="16">
    <source>
        <dbReference type="EMBL" id="BBX00271.1"/>
    </source>
</evidence>
<keyword evidence="4" id="KW-1003">Cell membrane</keyword>
<keyword evidence="5" id="KW-0597">Phosphoprotein</keyword>
<dbReference type="InterPro" id="IPR003594">
    <property type="entry name" value="HATPase_dom"/>
</dbReference>